<evidence type="ECO:0000256" key="1">
    <source>
        <dbReference type="SAM" id="MobiDB-lite"/>
    </source>
</evidence>
<name>A0AAQ3PBD4_VIGMU</name>
<feature type="region of interest" description="Disordered" evidence="1">
    <location>
        <begin position="1"/>
        <end position="45"/>
    </location>
</feature>
<feature type="region of interest" description="Disordered" evidence="1">
    <location>
        <begin position="219"/>
        <end position="242"/>
    </location>
</feature>
<feature type="compositionally biased region" description="Basic residues" evidence="1">
    <location>
        <begin position="162"/>
        <end position="178"/>
    </location>
</feature>
<accession>A0AAQ3PBD4</accession>
<feature type="region of interest" description="Disordered" evidence="1">
    <location>
        <begin position="162"/>
        <end position="182"/>
    </location>
</feature>
<reference evidence="2 3" key="1">
    <citation type="journal article" date="2023" name="Life. Sci Alliance">
        <title>Evolutionary insights into 3D genome organization and epigenetic landscape of Vigna mungo.</title>
        <authorList>
            <person name="Junaid A."/>
            <person name="Singh B."/>
            <person name="Bhatia S."/>
        </authorList>
    </citation>
    <scope>NUCLEOTIDE SEQUENCE [LARGE SCALE GENOMIC DNA]</scope>
    <source>
        <strain evidence="2">Urdbean</strain>
    </source>
</reference>
<protein>
    <submittedName>
        <fullName evidence="2">Uncharacterized protein</fullName>
    </submittedName>
</protein>
<sequence length="274" mass="30517">MAEGRRSHEKGRLTTYEKKEVGSKGMRNMTKVGSSPPYGRAGSYSTPVAEACCEEDEDSVKDREFRRVNRKRRGVIPTPLGRRMTNTHTRSDEEMRRVEARVEEFGPISGRFGRRSRRRSRYAGQRTKLGRWPAADGGRRRTDLALVAARSEEFGPVFGRVGRRSKRRSRSAGHRTKLQRPAAMTADCSGADCGINSIKTLLSEKQSVGDIRGGLPTEAQRHRAGHRRPVAGGQQRQPVGDQGTYSDTIFGCKSSFSDHCPIHQIGGHLVFLPL</sequence>
<keyword evidence="3" id="KW-1185">Reference proteome</keyword>
<evidence type="ECO:0000313" key="2">
    <source>
        <dbReference type="EMBL" id="WVZ25661.1"/>
    </source>
</evidence>
<dbReference type="Proteomes" id="UP001374535">
    <property type="component" value="Chromosome 1"/>
</dbReference>
<evidence type="ECO:0000313" key="3">
    <source>
        <dbReference type="Proteomes" id="UP001374535"/>
    </source>
</evidence>
<proteinExistence type="predicted"/>
<organism evidence="2 3">
    <name type="scientific">Vigna mungo</name>
    <name type="common">Black gram</name>
    <name type="synonym">Phaseolus mungo</name>
    <dbReference type="NCBI Taxonomy" id="3915"/>
    <lineage>
        <taxon>Eukaryota</taxon>
        <taxon>Viridiplantae</taxon>
        <taxon>Streptophyta</taxon>
        <taxon>Embryophyta</taxon>
        <taxon>Tracheophyta</taxon>
        <taxon>Spermatophyta</taxon>
        <taxon>Magnoliopsida</taxon>
        <taxon>eudicotyledons</taxon>
        <taxon>Gunneridae</taxon>
        <taxon>Pentapetalae</taxon>
        <taxon>rosids</taxon>
        <taxon>fabids</taxon>
        <taxon>Fabales</taxon>
        <taxon>Fabaceae</taxon>
        <taxon>Papilionoideae</taxon>
        <taxon>50 kb inversion clade</taxon>
        <taxon>NPAAA clade</taxon>
        <taxon>indigoferoid/millettioid clade</taxon>
        <taxon>Phaseoleae</taxon>
        <taxon>Vigna</taxon>
    </lineage>
</organism>
<dbReference type="AlphaFoldDB" id="A0AAQ3PBD4"/>
<feature type="compositionally biased region" description="Basic and acidic residues" evidence="1">
    <location>
        <begin position="1"/>
        <end position="22"/>
    </location>
</feature>
<dbReference type="EMBL" id="CP144700">
    <property type="protein sequence ID" value="WVZ25661.1"/>
    <property type="molecule type" value="Genomic_DNA"/>
</dbReference>
<gene>
    <name evidence="2" type="ORF">V8G54_004205</name>
</gene>